<keyword evidence="1" id="KW-0472">Membrane</keyword>
<feature type="transmembrane region" description="Helical" evidence="1">
    <location>
        <begin position="64"/>
        <end position="81"/>
    </location>
</feature>
<evidence type="ECO:0000313" key="3">
    <source>
        <dbReference type="EMBL" id="EQA70252.1"/>
    </source>
</evidence>
<proteinExistence type="predicted"/>
<evidence type="ECO:0000256" key="1">
    <source>
        <dbReference type="SAM" id="Phobius"/>
    </source>
</evidence>
<comment type="caution">
    <text evidence="3">The sequence shown here is derived from an EMBL/GenBank/DDBJ whole genome shotgun (WGS) entry which is preliminary data.</text>
</comment>
<protein>
    <submittedName>
        <fullName evidence="3">Uncharacterized protein</fullName>
    </submittedName>
</protein>
<dbReference type="Proteomes" id="UP000015442">
    <property type="component" value="Unassembled WGS sequence"/>
</dbReference>
<dbReference type="EMBL" id="AKWY02000016">
    <property type="protein sequence ID" value="EQA72522.1"/>
    <property type="molecule type" value="Genomic_DNA"/>
</dbReference>
<evidence type="ECO:0000313" key="2">
    <source>
        <dbReference type="EMBL" id="EQA69950.1"/>
    </source>
</evidence>
<gene>
    <name evidence="3" type="ORF">LEP1GSC059_0714</name>
    <name evidence="2" type="ORF">LEP1GSC059_2348</name>
    <name evidence="5" type="ORF">LEP1GSC059_3209</name>
    <name evidence="4" type="ORF">LEP1GSC059_3679</name>
</gene>
<dbReference type="EMBL" id="AKWY02000018">
    <property type="protein sequence ID" value="EQA72341.1"/>
    <property type="molecule type" value="Genomic_DNA"/>
</dbReference>
<dbReference type="AlphaFoldDB" id="T0GN08"/>
<organism evidence="3 6">
    <name type="scientific">Leptospira noguchii serovar Panama str. CZ214</name>
    <dbReference type="NCBI Taxonomy" id="1001595"/>
    <lineage>
        <taxon>Bacteria</taxon>
        <taxon>Pseudomonadati</taxon>
        <taxon>Spirochaetota</taxon>
        <taxon>Spirochaetia</taxon>
        <taxon>Leptospirales</taxon>
        <taxon>Leptospiraceae</taxon>
        <taxon>Leptospira</taxon>
    </lineage>
</organism>
<reference evidence="3 6" key="1">
    <citation type="submission" date="2013-05" db="EMBL/GenBank/DDBJ databases">
        <authorList>
            <person name="Harkins D.M."/>
            <person name="Durkin A.S."/>
            <person name="Brinkac L.M."/>
            <person name="Haft D.H."/>
            <person name="Selengut J.D."/>
            <person name="Sanka R."/>
            <person name="DePew J."/>
            <person name="Purushe J."/>
            <person name="Hartskeerl R.A."/>
            <person name="Ahmed A."/>
            <person name="van der Linden H."/>
            <person name="Goris M.G.A."/>
            <person name="Vinetz J.M."/>
            <person name="Sutton G.G."/>
            <person name="Nierman W.C."/>
            <person name="Fouts D.E."/>
        </authorList>
    </citation>
    <scope>NUCLEOTIDE SEQUENCE [LARGE SCALE GENOMIC DNA]</scope>
    <source>
        <strain evidence="3 6">CZ214</strain>
    </source>
</reference>
<evidence type="ECO:0000313" key="5">
    <source>
        <dbReference type="EMBL" id="EQA72522.1"/>
    </source>
</evidence>
<name>T0GN08_9LEPT</name>
<accession>T0GN08</accession>
<dbReference type="EMBL" id="AKWY02000034">
    <property type="protein sequence ID" value="EQA69950.1"/>
    <property type="molecule type" value="Genomic_DNA"/>
</dbReference>
<evidence type="ECO:0000313" key="6">
    <source>
        <dbReference type="Proteomes" id="UP000015442"/>
    </source>
</evidence>
<keyword evidence="1" id="KW-1133">Transmembrane helix</keyword>
<evidence type="ECO:0000313" key="4">
    <source>
        <dbReference type="EMBL" id="EQA72341.1"/>
    </source>
</evidence>
<dbReference type="EMBL" id="AKWY02000031">
    <property type="protein sequence ID" value="EQA70252.1"/>
    <property type="molecule type" value="Genomic_DNA"/>
</dbReference>
<keyword evidence="1" id="KW-0812">Transmembrane</keyword>
<sequence length="237" mass="26837">MERFSILALEWMNFFKVVFAIEKNHKRAEIAALRGQCRRCAFDISHVSIGDMDELKALLQIDHISLFLVSIILFFMVLLVYRKPLGSIFGLLSKLITKRLDSKDTISVVQIQTNSLPGARFIQEHVTSIQFINSLRVRDTEMFYDFLFNLVSEVRAKLGNPYPNVKLTFSLLNVDYISSAAVSALSKILIDVVQKNGIFLNINFPKDRFKNHATNFRILAGDAEHISISTKDHGGAG</sequence>